<dbReference type="RefSeq" id="WP_014537861.1">
    <property type="nucleotide sequence ID" value="NC_017384.1"/>
</dbReference>
<sequence length="691" mass="74773">MEGSVIFAPLLSWPLVWAALALALVIGLLALWRGLGGWGWRALAALALALALANPSLMRETRDALSDIVLVVVDETASQRIGTREAQTASALDQITRQIEALPNTEMRIIPVRNGEDDNGTRLLTALSNALAEEPAARIAGIILLTDGRAHDLAVTPELPAPTHLLLTGEPDDWDRRLIVRNAPAFAILDEPVTLTLRIEDQGAAPESGPVPLTIAIDGGDPMTFTVPVGRDIELPLTLPHGGMNVLQFQTPTADGELTDRNNTAVVQINGVRDRLRVMLVSGEPHAGERTWRNLLKSDPAVDLVHFTILRPSDAVDSTPSEELALIAFPTRELFVDKINDFDLIIFDRDRRRGLIPDDYMMNVVNYVQGGGAVLVSTGPEFAGAESIARSPLGFILPARPTGQVFDQAFRPQLTELGQRHPVTAGLPELSGVDEDGNPLWGRWLRLLAVTPDPNAEIVMADESDNPLLILNRVGEGRVALMSSDQAWLWTRGFDGGGPQNELLRRLAHWLMQEPDLEEEALWAEPQGQTLRIIRRTMAEDAPQVTITQPDGSTVTVQPTEVAPGRFEALFRAPEAGLYRLTDGELDAVIAAGPAQPREFEETIATADILSPATTATGGGVVHLSDGTPDIRTARAGQSAFGEGWIGITPRDVSRVTALDINALLPPWGWLLIAAALMLTGWLREGRRANA</sequence>
<dbReference type="OrthoDB" id="9769144at2"/>
<dbReference type="PANTHER" id="PTHR37947">
    <property type="entry name" value="BLL2462 PROTEIN"/>
    <property type="match status" value="1"/>
</dbReference>
<dbReference type="KEGG" id="kvl:KVU_1505"/>
<dbReference type="AlphaFoldDB" id="F9Y9K5"/>
<dbReference type="eggNOG" id="COG5426">
    <property type="taxonomic scope" value="Bacteria"/>
</dbReference>
<dbReference type="HOGENOM" id="CLU_400015_0_0_5"/>
<keyword evidence="1" id="KW-1133">Transmembrane helix</keyword>
<organism evidence="2 3">
    <name type="scientific">Ketogulonicigenium vulgare (strain WSH-001)</name>
    <dbReference type="NCBI Taxonomy" id="759362"/>
    <lineage>
        <taxon>Bacteria</taxon>
        <taxon>Pseudomonadati</taxon>
        <taxon>Pseudomonadota</taxon>
        <taxon>Alphaproteobacteria</taxon>
        <taxon>Rhodobacterales</taxon>
        <taxon>Roseobacteraceae</taxon>
        <taxon>Ketogulonicigenium</taxon>
    </lineage>
</organism>
<evidence type="ECO:0008006" key="4">
    <source>
        <dbReference type="Google" id="ProtNLM"/>
    </source>
</evidence>
<evidence type="ECO:0000256" key="1">
    <source>
        <dbReference type="SAM" id="Phobius"/>
    </source>
</evidence>
<dbReference type="EMBL" id="CP002018">
    <property type="protein sequence ID" value="AEM41343.1"/>
    <property type="molecule type" value="Genomic_DNA"/>
</dbReference>
<dbReference type="PATRIC" id="fig|759362.5.peg.1557"/>
<dbReference type="PANTHER" id="PTHR37947:SF1">
    <property type="entry name" value="BLL2462 PROTEIN"/>
    <property type="match status" value="1"/>
</dbReference>
<dbReference type="Proteomes" id="UP000000692">
    <property type="component" value="Chromosome"/>
</dbReference>
<feature type="transmembrane region" description="Helical" evidence="1">
    <location>
        <begin position="38"/>
        <end position="58"/>
    </location>
</feature>
<proteinExistence type="predicted"/>
<keyword evidence="1" id="KW-0472">Membrane</keyword>
<reference evidence="2 3" key="1">
    <citation type="journal article" date="2011" name="J. Bacteriol.">
        <title>Complete genome sequence of the industrial strain Ketogulonicigenium vulgare WSH-001.</title>
        <authorList>
            <person name="Liu L."/>
            <person name="Li Y."/>
            <person name="Zhang J."/>
            <person name="Zhou Z."/>
            <person name="Liu J."/>
            <person name="Li X."/>
            <person name="Zhou J."/>
            <person name="Du G."/>
            <person name="Wang L."/>
            <person name="Chen J."/>
        </authorList>
    </citation>
    <scope>NUCLEOTIDE SEQUENCE [LARGE SCALE GENOMIC DNA]</scope>
    <source>
        <strain evidence="2 3">WSH-001</strain>
    </source>
</reference>
<evidence type="ECO:0000313" key="3">
    <source>
        <dbReference type="Proteomes" id="UP000000692"/>
    </source>
</evidence>
<dbReference type="InterPro" id="IPR029062">
    <property type="entry name" value="Class_I_gatase-like"/>
</dbReference>
<feature type="transmembrane region" description="Helical" evidence="1">
    <location>
        <begin position="6"/>
        <end position="31"/>
    </location>
</feature>
<keyword evidence="1" id="KW-0812">Transmembrane</keyword>
<dbReference type="SUPFAM" id="SSF52317">
    <property type="entry name" value="Class I glutamine amidotransferase-like"/>
    <property type="match status" value="1"/>
</dbReference>
<feature type="transmembrane region" description="Helical" evidence="1">
    <location>
        <begin position="664"/>
        <end position="683"/>
    </location>
</feature>
<accession>F9Y9K5</accession>
<protein>
    <recommendedName>
        <fullName evidence="4">Glutamine amidotransferase domain-containing protein</fullName>
    </recommendedName>
</protein>
<gene>
    <name evidence="2" type="ordered locus">KVU_1505</name>
</gene>
<evidence type="ECO:0000313" key="2">
    <source>
        <dbReference type="EMBL" id="AEM41343.1"/>
    </source>
</evidence>
<name>F9Y9K5_KETVW</name>
<keyword evidence="3" id="KW-1185">Reference proteome</keyword>
<dbReference type="Gene3D" id="3.40.50.880">
    <property type="match status" value="1"/>
</dbReference>